<feature type="domain" description="RNA-binding S4" evidence="2">
    <location>
        <begin position="9"/>
        <end position="74"/>
    </location>
</feature>
<dbReference type="InterPro" id="IPR002942">
    <property type="entry name" value="S4_RNA-bd"/>
</dbReference>
<gene>
    <name evidence="3" type="ORF">EDC65_2403</name>
</gene>
<keyword evidence="1" id="KW-0694">RNA-binding</keyword>
<comment type="caution">
    <text evidence="3">The sequence shown here is derived from an EMBL/GenBank/DDBJ whole genome shotgun (WGS) entry which is preliminary data.</text>
</comment>
<dbReference type="RefSeq" id="WP_123689966.1">
    <property type="nucleotide sequence ID" value="NZ_AP019700.1"/>
</dbReference>
<dbReference type="Gene3D" id="3.10.290.10">
    <property type="entry name" value="RNA-binding S4 domain"/>
    <property type="match status" value="1"/>
</dbReference>
<proteinExistence type="predicted"/>
<dbReference type="Proteomes" id="UP000278222">
    <property type="component" value="Unassembled WGS sequence"/>
</dbReference>
<evidence type="ECO:0000313" key="4">
    <source>
        <dbReference type="Proteomes" id="UP000278222"/>
    </source>
</evidence>
<organism evidence="3 4">
    <name type="scientific">Stella humosa</name>
    <dbReference type="NCBI Taxonomy" id="94"/>
    <lineage>
        <taxon>Bacteria</taxon>
        <taxon>Pseudomonadati</taxon>
        <taxon>Pseudomonadota</taxon>
        <taxon>Alphaproteobacteria</taxon>
        <taxon>Rhodospirillales</taxon>
        <taxon>Stellaceae</taxon>
        <taxon>Stella</taxon>
    </lineage>
</organism>
<evidence type="ECO:0000259" key="2">
    <source>
        <dbReference type="SMART" id="SM00363"/>
    </source>
</evidence>
<dbReference type="OrthoDB" id="9797176at2"/>
<accession>A0A3N1L7G7</accession>
<reference evidence="3 4" key="1">
    <citation type="submission" date="2018-11" db="EMBL/GenBank/DDBJ databases">
        <title>Genomic Encyclopedia of Type Strains, Phase IV (KMG-IV): sequencing the most valuable type-strain genomes for metagenomic binning, comparative biology and taxonomic classification.</title>
        <authorList>
            <person name="Goeker M."/>
        </authorList>
    </citation>
    <scope>NUCLEOTIDE SEQUENCE [LARGE SCALE GENOMIC DNA]</scope>
    <source>
        <strain evidence="3 4">DSM 5900</strain>
    </source>
</reference>
<evidence type="ECO:0000313" key="3">
    <source>
        <dbReference type="EMBL" id="ROP90553.1"/>
    </source>
</evidence>
<dbReference type="Pfam" id="PF01479">
    <property type="entry name" value="S4"/>
    <property type="match status" value="1"/>
</dbReference>
<dbReference type="InterPro" id="IPR036986">
    <property type="entry name" value="S4_RNA-bd_sf"/>
</dbReference>
<dbReference type="PROSITE" id="PS50889">
    <property type="entry name" value="S4"/>
    <property type="match status" value="1"/>
</dbReference>
<keyword evidence="4" id="KW-1185">Reference proteome</keyword>
<dbReference type="SUPFAM" id="SSF55174">
    <property type="entry name" value="Alpha-L RNA-binding motif"/>
    <property type="match status" value="1"/>
</dbReference>
<dbReference type="EMBL" id="RJKX01000014">
    <property type="protein sequence ID" value="ROP90553.1"/>
    <property type="molecule type" value="Genomic_DNA"/>
</dbReference>
<keyword evidence="3" id="KW-0346">Stress response</keyword>
<protein>
    <submittedName>
        <fullName evidence="3">Heat shock protein Hsp15</fullName>
    </submittedName>
</protein>
<dbReference type="CDD" id="cd00165">
    <property type="entry name" value="S4"/>
    <property type="match status" value="1"/>
</dbReference>
<sequence length="99" mass="10762">MVDEAGEAGRLDRWLFFARLCKSRSLAARLCEEGFVAVDGAVARRPARTIRAGNLVAVTIGRSQRRVRVLALGTRRGPAPEAQGLYEDLGTVPVPDDWG</sequence>
<dbReference type="SMART" id="SM00363">
    <property type="entry name" value="S4"/>
    <property type="match status" value="1"/>
</dbReference>
<evidence type="ECO:0000256" key="1">
    <source>
        <dbReference type="PROSITE-ProRule" id="PRU00182"/>
    </source>
</evidence>
<dbReference type="AlphaFoldDB" id="A0A3N1L7G7"/>
<name>A0A3N1L7G7_9PROT</name>
<dbReference type="GO" id="GO:0003723">
    <property type="term" value="F:RNA binding"/>
    <property type="evidence" value="ECO:0007669"/>
    <property type="project" value="UniProtKB-KW"/>
</dbReference>